<evidence type="ECO:0000313" key="2">
    <source>
        <dbReference type="Proteomes" id="UP000245133"/>
    </source>
</evidence>
<comment type="caution">
    <text evidence="1">The sequence shown here is derived from an EMBL/GenBank/DDBJ whole genome shotgun (WGS) entry which is preliminary data.</text>
</comment>
<dbReference type="SUPFAM" id="SSF50965">
    <property type="entry name" value="Galactose oxidase, central domain"/>
    <property type="match status" value="1"/>
</dbReference>
<dbReference type="EMBL" id="BFBB01000002">
    <property type="protein sequence ID" value="GBF48778.1"/>
    <property type="molecule type" value="Genomic_DNA"/>
</dbReference>
<gene>
    <name evidence="1" type="ORF">LPTSP4_02780</name>
</gene>
<keyword evidence="1" id="KW-0449">Lipoprotein</keyword>
<dbReference type="InterPro" id="IPR015915">
    <property type="entry name" value="Kelch-typ_b-propeller"/>
</dbReference>
<dbReference type="Proteomes" id="UP000245133">
    <property type="component" value="Unassembled WGS sequence"/>
</dbReference>
<organism evidence="1 2">
    <name type="scientific">Leptospira ryugenii</name>
    <dbReference type="NCBI Taxonomy" id="1917863"/>
    <lineage>
        <taxon>Bacteria</taxon>
        <taxon>Pseudomonadati</taxon>
        <taxon>Spirochaetota</taxon>
        <taxon>Spirochaetia</taxon>
        <taxon>Leptospirales</taxon>
        <taxon>Leptospiraceae</taxon>
        <taxon>Leptospira</taxon>
    </lineage>
</organism>
<evidence type="ECO:0000313" key="1">
    <source>
        <dbReference type="EMBL" id="GBF48778.1"/>
    </source>
</evidence>
<keyword evidence="2" id="KW-1185">Reference proteome</keyword>
<dbReference type="InterPro" id="IPR011043">
    <property type="entry name" value="Gal_Oxase/kelch_b-propeller"/>
</dbReference>
<dbReference type="AlphaFoldDB" id="A0A2P2DVW1"/>
<dbReference type="Gene3D" id="2.120.10.80">
    <property type="entry name" value="Kelch-type beta propeller"/>
    <property type="match status" value="1"/>
</dbReference>
<reference evidence="1 2" key="1">
    <citation type="submission" date="2018-02" db="EMBL/GenBank/DDBJ databases">
        <title>Novel Leptospira species isolated from soil and water in Japan.</title>
        <authorList>
            <person name="Nakao R."/>
            <person name="Masuzawa T."/>
        </authorList>
    </citation>
    <scope>NUCLEOTIDE SEQUENCE [LARGE SCALE GENOMIC DNA]</scope>
    <source>
        <strain evidence="1 2">YH101</strain>
    </source>
</reference>
<protein>
    <submittedName>
        <fullName evidence="1">Putative lipoprotein</fullName>
    </submittedName>
</protein>
<name>A0A2P2DVW1_9LEPT</name>
<accession>A0A2P2DVW1</accession>
<proteinExistence type="predicted"/>
<sequence>MFRDFTKSQSPVCGLRFSNPSSDSIKACELTNEAAIKAENWNAIKNEMESQFLKGSSGTETVSSYGGAVPSYVTESFQTALISSSDEIFFIPYRGTNFIKVNPRTNAVSTLAPYSGVIFYIGGAMTQADIIYLAPHLTNIFYAYNIKNNTVSSIGTQSIAGSAFSGGITSRNGIVYFNPSGELKVWYYNTTTNTFGSINTALSGSYAASVLAPNGKIYMIPFDATEVIKIDPDSQSIQTIGPTIVGTAKYISGVLTPDGKIYMIPYENDTLRYIDTNTDSIVSFGPTLSPTSPGKFNGAVLAPNGKIYLIPYGNLTFASIDTRNGNAYATFGTNPNGAFRGGALTSDGKIYLSPYQVNSFYYIDTKSVGSFCLPIRFASYWNKH</sequence>